<organism evidence="1">
    <name type="scientific">Salvia splendens</name>
    <name type="common">Scarlet sage</name>
    <dbReference type="NCBI Taxonomy" id="180675"/>
    <lineage>
        <taxon>Eukaryota</taxon>
        <taxon>Viridiplantae</taxon>
        <taxon>Streptophyta</taxon>
        <taxon>Embryophyta</taxon>
        <taxon>Tracheophyta</taxon>
        <taxon>Spermatophyta</taxon>
        <taxon>Magnoliopsida</taxon>
        <taxon>eudicotyledons</taxon>
        <taxon>Gunneridae</taxon>
        <taxon>Pentapetalae</taxon>
        <taxon>asterids</taxon>
        <taxon>lamiids</taxon>
        <taxon>Lamiales</taxon>
        <taxon>Lamiaceae</taxon>
        <taxon>Nepetoideae</taxon>
        <taxon>Mentheae</taxon>
        <taxon>Salviinae</taxon>
        <taxon>Salvia</taxon>
        <taxon>Salvia subgen. Calosphace</taxon>
        <taxon>core Calosphace</taxon>
    </lineage>
</organism>
<comment type="caution">
    <text evidence="1">The sequence shown here is derived from an EMBL/GenBank/DDBJ whole genome shotgun (WGS) entry which is preliminary data.</text>
</comment>
<name>A0A8X8WGW9_SALSN</name>
<sequence>MLLRVGRLKELEIDVSVEWSIESSDAIRETVEGMLQACCNSLILEGAGNLGLGASINSISHFSYSIEVEVSALCRGQSWNDVGNGKQRQETFHVDSTRARAVVADS</sequence>
<reference evidence="1" key="1">
    <citation type="submission" date="2018-01" db="EMBL/GenBank/DDBJ databases">
        <authorList>
            <person name="Mao J.F."/>
        </authorList>
    </citation>
    <scope>NUCLEOTIDE SEQUENCE</scope>
    <source>
        <strain evidence="1">Huo1</strain>
        <tissue evidence="1">Leaf</tissue>
    </source>
</reference>
<proteinExistence type="predicted"/>
<dbReference type="Proteomes" id="UP000298416">
    <property type="component" value="Unassembled WGS sequence"/>
</dbReference>
<gene>
    <name evidence="1" type="ORF">SASPL_145082</name>
</gene>
<accession>A0A8X8WGW9</accession>
<keyword evidence="2" id="KW-1185">Reference proteome</keyword>
<dbReference type="EMBL" id="PNBA02000017">
    <property type="protein sequence ID" value="KAG6394495.1"/>
    <property type="molecule type" value="Genomic_DNA"/>
</dbReference>
<evidence type="ECO:0000313" key="2">
    <source>
        <dbReference type="Proteomes" id="UP000298416"/>
    </source>
</evidence>
<reference evidence="1" key="2">
    <citation type="submission" date="2020-08" db="EMBL/GenBank/DDBJ databases">
        <title>Plant Genome Project.</title>
        <authorList>
            <person name="Zhang R.-G."/>
        </authorList>
    </citation>
    <scope>NUCLEOTIDE SEQUENCE</scope>
    <source>
        <strain evidence="1">Huo1</strain>
        <tissue evidence="1">Leaf</tissue>
    </source>
</reference>
<dbReference type="AlphaFoldDB" id="A0A8X8WGW9"/>
<evidence type="ECO:0000313" key="1">
    <source>
        <dbReference type="EMBL" id="KAG6394495.1"/>
    </source>
</evidence>
<protein>
    <submittedName>
        <fullName evidence="1">Uncharacterized protein</fullName>
    </submittedName>
</protein>